<evidence type="ECO:0000256" key="1">
    <source>
        <dbReference type="SAM" id="MobiDB-lite"/>
    </source>
</evidence>
<dbReference type="Proteomes" id="UP001597085">
    <property type="component" value="Unassembled WGS sequence"/>
</dbReference>
<dbReference type="EMBL" id="JBHUDK010000005">
    <property type="protein sequence ID" value="MFD1598754.1"/>
    <property type="molecule type" value="Genomic_DNA"/>
</dbReference>
<keyword evidence="4" id="KW-1185">Reference proteome</keyword>
<evidence type="ECO:0000313" key="3">
    <source>
        <dbReference type="EMBL" id="MFD1598754.1"/>
    </source>
</evidence>
<evidence type="ECO:0000313" key="4">
    <source>
        <dbReference type="Proteomes" id="UP001597085"/>
    </source>
</evidence>
<dbReference type="AlphaFoldDB" id="A0ABD6CKP4"/>
<organism evidence="3 4">
    <name type="scientific">Halobellus rarus</name>
    <dbReference type="NCBI Taxonomy" id="1126237"/>
    <lineage>
        <taxon>Archaea</taxon>
        <taxon>Methanobacteriati</taxon>
        <taxon>Methanobacteriota</taxon>
        <taxon>Stenosarchaea group</taxon>
        <taxon>Halobacteria</taxon>
        <taxon>Halobacteriales</taxon>
        <taxon>Haloferacaceae</taxon>
        <taxon>Halobellus</taxon>
    </lineage>
</organism>
<gene>
    <name evidence="3" type="ORF">ACFSBX_07250</name>
</gene>
<feature type="region of interest" description="Disordered" evidence="1">
    <location>
        <begin position="1"/>
        <end position="30"/>
    </location>
</feature>
<reference evidence="3 4" key="1">
    <citation type="journal article" date="2019" name="Int. J. Syst. Evol. Microbiol.">
        <title>The Global Catalogue of Microorganisms (GCM) 10K type strain sequencing project: providing services to taxonomists for standard genome sequencing and annotation.</title>
        <authorList>
            <consortium name="The Broad Institute Genomics Platform"/>
            <consortium name="The Broad Institute Genome Sequencing Center for Infectious Disease"/>
            <person name="Wu L."/>
            <person name="Ma J."/>
        </authorList>
    </citation>
    <scope>NUCLEOTIDE SEQUENCE [LARGE SCALE GENOMIC DNA]</scope>
    <source>
        <strain evidence="3 4">CGMCC 1.12121</strain>
    </source>
</reference>
<proteinExistence type="predicted"/>
<sequence>MATDTDLPTDAPHADERTDSPHVGDTQPTHREQVLLARVEEYDDDPDECTIYPANATATELPTTWVSAEEGSFVSLDEMR</sequence>
<dbReference type="Pfam" id="PF24351">
    <property type="entry name" value="DUF7511"/>
    <property type="match status" value="1"/>
</dbReference>
<evidence type="ECO:0000259" key="2">
    <source>
        <dbReference type="Pfam" id="PF24351"/>
    </source>
</evidence>
<name>A0ABD6CKP4_9EURY</name>
<feature type="domain" description="DUF7511" evidence="2">
    <location>
        <begin position="35"/>
        <end position="80"/>
    </location>
</feature>
<comment type="caution">
    <text evidence="3">The sequence shown here is derived from an EMBL/GenBank/DDBJ whole genome shotgun (WGS) entry which is preliminary data.</text>
</comment>
<dbReference type="InterPro" id="IPR055933">
    <property type="entry name" value="DUF7511"/>
</dbReference>
<protein>
    <recommendedName>
        <fullName evidence="2">DUF7511 domain-containing protein</fullName>
    </recommendedName>
</protein>
<accession>A0ABD6CKP4</accession>
<dbReference type="RefSeq" id="WP_256419967.1">
    <property type="nucleotide sequence ID" value="NZ_JANHDI010000001.1"/>
</dbReference>
<feature type="compositionally biased region" description="Basic and acidic residues" evidence="1">
    <location>
        <begin position="12"/>
        <end position="30"/>
    </location>
</feature>